<dbReference type="Proteomes" id="UP000031036">
    <property type="component" value="Unassembled WGS sequence"/>
</dbReference>
<sequence>MKRAGFRRYYEIFEQQQKHQAKETTNQIVDQVSPTEAIQADVMEYVEKKIDTLLRRVSSKSRRAARRARRVASDSSSGSEFDDCSASLTPRCDRKTLGSRRSLHKLPSYSKLNSLPSTEKLREENLLTKLGIRKDRVSYFSIWFAVSLCHLQKALLALVRMERQQKNSSSSESQNTEPTSRSIADHRHKTNCSKPIEVFKLYSTDAQSSRSGQDKSCESEDADYVSDYSLYSRPRKSINELDMSIDESLADLSGRESGYLSGIDLSFINRGSPSSGDSPALSPRGFSFGRERAHLVGRPLKLKSSFAERILSDTVVETQIQGSESMLRIGRPLQVVRKTQQEDDTMVPDYKSTELMLKSSISETKYVTAIFEVTSGGIVGIIEDVLNEFNMWFNAHIGLMGIACEVHWSCPGRYRNRAVETRMKEALHCSLRENNRRLLNLKNNTGMRLPLTLVAATTEENCQTNSQLDCFQAEASGMKSSNWEQAIRPPQLRVTAQNALLPEKIASRLLRVRVNDLDDNRPSFGEVDSSLRRIFTINESGDTASERIAALHADDADAPPYNSVYYYLLPSCSIHLTPSQLRMKEALHCSLRENNRRLLNLKNNTGMRLPLTLVAATTEENCQTNSQLDCFQGSNRDGKFAIDKESGLVTVIDFTLMQNEEYNLCAVASPYDLPAPLEIAFDHKNESMLTFTVEIASLKMAANLKRKPKMNFNNNTIITFGEYVHTSIPLKIDSGTGSRQVHYLLNSVTFTPSESSNGPAEKIDYFFVDSTSGDVLIDPALVDDAEGVFMLHVDAIQEAMMSTSVTNLVTQVHNIKQSSLLKFVFDQDANLLSLNLDDFQMRLNNALSMDSSTAEISVVTGIPQPHTDAVKNRSSVCFHALRNAAILSQHSAVSVLSATLNGDSTLSRLYQAFKVANIEPCSEIERTISSGIVVPRVALFWVGFSLLGLLILISFCLYSCFIVRYKDYLSEKKASMNGSELRSLPTKQSSPPVHFFNIENL</sequence>
<keyword evidence="2" id="KW-0812">Transmembrane</keyword>
<dbReference type="EMBL" id="JPKZ01002898">
    <property type="protein sequence ID" value="KHN74531.1"/>
    <property type="molecule type" value="Genomic_DNA"/>
</dbReference>
<organism evidence="3 4">
    <name type="scientific">Toxocara canis</name>
    <name type="common">Canine roundworm</name>
    <dbReference type="NCBI Taxonomy" id="6265"/>
    <lineage>
        <taxon>Eukaryota</taxon>
        <taxon>Metazoa</taxon>
        <taxon>Ecdysozoa</taxon>
        <taxon>Nematoda</taxon>
        <taxon>Chromadorea</taxon>
        <taxon>Rhabditida</taxon>
        <taxon>Spirurina</taxon>
        <taxon>Ascaridomorpha</taxon>
        <taxon>Ascaridoidea</taxon>
        <taxon>Toxocaridae</taxon>
        <taxon>Toxocara</taxon>
    </lineage>
</organism>
<feature type="compositionally biased region" description="Low complexity" evidence="1">
    <location>
        <begin position="167"/>
        <end position="180"/>
    </location>
</feature>
<comment type="caution">
    <text evidence="3">The sequence shown here is derived from an EMBL/GenBank/DDBJ whole genome shotgun (WGS) entry which is preliminary data.</text>
</comment>
<gene>
    <name evidence="3" type="ORF">Tcan_16089</name>
</gene>
<feature type="transmembrane region" description="Helical" evidence="2">
    <location>
        <begin position="938"/>
        <end position="963"/>
    </location>
</feature>
<protein>
    <recommendedName>
        <fullName evidence="5">Cadherin domain-containing protein</fullName>
    </recommendedName>
</protein>
<dbReference type="AlphaFoldDB" id="A0A0B2UTV4"/>
<keyword evidence="2" id="KW-1133">Transmembrane helix</keyword>
<accession>A0A0B2UTV4</accession>
<dbReference type="STRING" id="6265.A0A0B2UTV4"/>
<evidence type="ECO:0000256" key="2">
    <source>
        <dbReference type="SAM" id="Phobius"/>
    </source>
</evidence>
<proteinExistence type="predicted"/>
<name>A0A0B2UTV4_TOXCA</name>
<feature type="region of interest" description="Disordered" evidence="1">
    <location>
        <begin position="165"/>
        <end position="187"/>
    </location>
</feature>
<evidence type="ECO:0000313" key="4">
    <source>
        <dbReference type="Proteomes" id="UP000031036"/>
    </source>
</evidence>
<dbReference type="OrthoDB" id="6252479at2759"/>
<reference evidence="3 4" key="1">
    <citation type="submission" date="2014-11" db="EMBL/GenBank/DDBJ databases">
        <title>Genetic blueprint of the zoonotic pathogen Toxocara canis.</title>
        <authorList>
            <person name="Zhu X.-Q."/>
            <person name="Korhonen P.K."/>
            <person name="Cai H."/>
            <person name="Young N.D."/>
            <person name="Nejsum P."/>
            <person name="von Samson-Himmelstjerna G."/>
            <person name="Boag P.R."/>
            <person name="Tan P."/>
            <person name="Li Q."/>
            <person name="Min J."/>
            <person name="Yang Y."/>
            <person name="Wang X."/>
            <person name="Fang X."/>
            <person name="Hall R.S."/>
            <person name="Hofmann A."/>
            <person name="Sternberg P.W."/>
            <person name="Jex A.R."/>
            <person name="Gasser R.B."/>
        </authorList>
    </citation>
    <scope>NUCLEOTIDE SEQUENCE [LARGE SCALE GENOMIC DNA]</scope>
    <source>
        <strain evidence="3">PN_DK_2014</strain>
    </source>
</reference>
<keyword evidence="2" id="KW-0472">Membrane</keyword>
<keyword evidence="4" id="KW-1185">Reference proteome</keyword>
<feature type="region of interest" description="Disordered" evidence="1">
    <location>
        <begin position="64"/>
        <end position="86"/>
    </location>
</feature>
<evidence type="ECO:0008006" key="5">
    <source>
        <dbReference type="Google" id="ProtNLM"/>
    </source>
</evidence>
<evidence type="ECO:0000313" key="3">
    <source>
        <dbReference type="EMBL" id="KHN74531.1"/>
    </source>
</evidence>
<evidence type="ECO:0000256" key="1">
    <source>
        <dbReference type="SAM" id="MobiDB-lite"/>
    </source>
</evidence>